<reference evidence="3 4" key="2">
    <citation type="journal article" date="2016" name="ISME J.">
        <title>Physiological and genomic characterization of two novel marine thaumarchaeal strains indicates niche differentiation.</title>
        <authorList>
            <person name="Bayer B."/>
            <person name="Vojvoda J."/>
            <person name="Offre P."/>
            <person name="Alves R.J."/>
            <person name="Elisabeth N.H."/>
            <person name="Garcia J.A."/>
            <person name="Volland J.M."/>
            <person name="Srivastava A."/>
            <person name="Schleper C."/>
            <person name="Herndl G.J."/>
        </authorList>
    </citation>
    <scope>NUCLEOTIDE SEQUENCE [LARGE SCALE GENOMIC DNA]</scope>
    <source>
        <strain evidence="3 4">NF5</strain>
    </source>
</reference>
<dbReference type="GO" id="GO:0000160">
    <property type="term" value="P:phosphorelay signal transduction system"/>
    <property type="evidence" value="ECO:0007669"/>
    <property type="project" value="InterPro"/>
</dbReference>
<dbReference type="KEGG" id="nin:NADRNF5_0797"/>
<evidence type="ECO:0000256" key="1">
    <source>
        <dbReference type="ARBA" id="ARBA00022553"/>
    </source>
</evidence>
<dbReference type="SUPFAM" id="SSF52172">
    <property type="entry name" value="CheY-like"/>
    <property type="match status" value="1"/>
</dbReference>
<keyword evidence="1" id="KW-0597">Phosphoprotein</keyword>
<reference evidence="4" key="1">
    <citation type="submission" date="2015-03" db="EMBL/GenBank/DDBJ databases">
        <title>Characterization of two novel Thaumarchaeota isolated from the Northern Adriatic Sea.</title>
        <authorList>
            <person name="Bayer B."/>
            <person name="Vojvoda J."/>
            <person name="Offre P."/>
            <person name="Srivastava A."/>
            <person name="Elisabeth N."/>
            <person name="Garcia J.A.L."/>
            <person name="Schleper C."/>
            <person name="Herndl G.J."/>
        </authorList>
    </citation>
    <scope>NUCLEOTIDE SEQUENCE [LARGE SCALE GENOMIC DNA]</scope>
    <source>
        <strain evidence="4">NF5</strain>
    </source>
</reference>
<dbReference type="InterPro" id="IPR011006">
    <property type="entry name" value="CheY-like_superfamily"/>
</dbReference>
<dbReference type="HOGENOM" id="CLU_000445_69_15_2"/>
<dbReference type="RefSeq" id="WP_048115871.1">
    <property type="nucleotide sequence ID" value="NZ_CP011070.1"/>
</dbReference>
<dbReference type="CDD" id="cd00156">
    <property type="entry name" value="REC"/>
    <property type="match status" value="1"/>
</dbReference>
<evidence type="ECO:0000313" key="4">
    <source>
        <dbReference type="Proteomes" id="UP000032408"/>
    </source>
</evidence>
<dbReference type="OrthoDB" id="9652at2157"/>
<dbReference type="EMBL" id="CP011070">
    <property type="protein sequence ID" value="AJW70491.1"/>
    <property type="molecule type" value="Genomic_DNA"/>
</dbReference>
<dbReference type="PROSITE" id="PS50110">
    <property type="entry name" value="RESPONSE_REGULATORY"/>
    <property type="match status" value="1"/>
</dbReference>
<dbReference type="Gene3D" id="3.40.50.2300">
    <property type="match status" value="1"/>
</dbReference>
<dbReference type="SMART" id="SM00448">
    <property type="entry name" value="REC"/>
    <property type="match status" value="1"/>
</dbReference>
<feature type="domain" description="Response regulatory" evidence="2">
    <location>
        <begin position="4"/>
        <end position="122"/>
    </location>
</feature>
<evidence type="ECO:0000313" key="3">
    <source>
        <dbReference type="EMBL" id="AJW70491.1"/>
    </source>
</evidence>
<dbReference type="PANTHER" id="PTHR44591:SF3">
    <property type="entry name" value="RESPONSE REGULATORY DOMAIN-CONTAINING PROTEIN"/>
    <property type="match status" value="1"/>
</dbReference>
<dbReference type="InterPro" id="IPR001789">
    <property type="entry name" value="Sig_transdc_resp-reg_receiver"/>
</dbReference>
<accession>A0A0D5C195</accession>
<dbReference type="PANTHER" id="PTHR44591">
    <property type="entry name" value="STRESS RESPONSE REGULATOR PROTEIN 1"/>
    <property type="match status" value="1"/>
</dbReference>
<name>A0A0D5C195_9ARCH</name>
<proteinExistence type="predicted"/>
<dbReference type="AlphaFoldDB" id="A0A0D5C195"/>
<gene>
    <name evidence="3" type="primary">cheY</name>
    <name evidence="3" type="ORF">NADRNF5_0797</name>
</gene>
<dbReference type="InterPro" id="IPR050595">
    <property type="entry name" value="Bact_response_regulator"/>
</dbReference>
<protein>
    <submittedName>
        <fullName evidence="3">Putative chemotaxis response regulator receiver protein CheY</fullName>
    </submittedName>
</protein>
<dbReference type="Proteomes" id="UP000032408">
    <property type="component" value="Chromosome"/>
</dbReference>
<sequence>MVKRILVAEDNRFTAMQYEKILQSGNHEVEIAKDGDDCIKKYIDSMNDVSKESKYDVLILDHSMPQRNGAEVASDILSLNPKQKIILASAYALSTERNFSKLKDKILFLQKPFQLSKILELV</sequence>
<dbReference type="STRING" id="1580092.NADRNF5_0797"/>
<evidence type="ECO:0000259" key="2">
    <source>
        <dbReference type="PROSITE" id="PS50110"/>
    </source>
</evidence>
<keyword evidence="4" id="KW-1185">Reference proteome</keyword>
<dbReference type="GeneID" id="24820027"/>
<dbReference type="Pfam" id="PF00072">
    <property type="entry name" value="Response_reg"/>
    <property type="match status" value="1"/>
</dbReference>
<organism evidence="3 4">
    <name type="scientific">Nitrosopumilus adriaticus</name>
    <dbReference type="NCBI Taxonomy" id="1580092"/>
    <lineage>
        <taxon>Archaea</taxon>
        <taxon>Nitrososphaerota</taxon>
        <taxon>Nitrososphaeria</taxon>
        <taxon>Nitrosopumilales</taxon>
        <taxon>Nitrosopumilaceae</taxon>
        <taxon>Nitrosopumilus</taxon>
    </lineage>
</organism>